<comment type="caution">
    <text evidence="2">The sequence shown here is derived from an EMBL/GenBank/DDBJ whole genome shotgun (WGS) entry which is preliminary data.</text>
</comment>
<dbReference type="Pfam" id="PF00646">
    <property type="entry name" value="F-box"/>
    <property type="match status" value="1"/>
</dbReference>
<dbReference type="PANTHER" id="PTHR47993">
    <property type="entry name" value="OS09G0372900 PROTEIN-RELATED"/>
    <property type="match status" value="1"/>
</dbReference>
<evidence type="ECO:0000259" key="1">
    <source>
        <dbReference type="PROSITE" id="PS50181"/>
    </source>
</evidence>
<dbReference type="InterPro" id="IPR006527">
    <property type="entry name" value="F-box-assoc_dom_typ1"/>
</dbReference>
<protein>
    <recommendedName>
        <fullName evidence="1">F-box domain-containing protein</fullName>
    </recommendedName>
</protein>
<evidence type="ECO:0000313" key="2">
    <source>
        <dbReference type="EMBL" id="CAA7042284.1"/>
    </source>
</evidence>
<organism evidence="2 3">
    <name type="scientific">Microthlaspi erraticum</name>
    <dbReference type="NCBI Taxonomy" id="1685480"/>
    <lineage>
        <taxon>Eukaryota</taxon>
        <taxon>Viridiplantae</taxon>
        <taxon>Streptophyta</taxon>
        <taxon>Embryophyta</taxon>
        <taxon>Tracheophyta</taxon>
        <taxon>Spermatophyta</taxon>
        <taxon>Magnoliopsida</taxon>
        <taxon>eudicotyledons</taxon>
        <taxon>Gunneridae</taxon>
        <taxon>Pentapetalae</taxon>
        <taxon>rosids</taxon>
        <taxon>malvids</taxon>
        <taxon>Brassicales</taxon>
        <taxon>Brassicaceae</taxon>
        <taxon>Coluteocarpeae</taxon>
        <taxon>Microthlaspi</taxon>
    </lineage>
</organism>
<dbReference type="AlphaFoldDB" id="A0A6D2JFM6"/>
<dbReference type="InterPro" id="IPR050233">
    <property type="entry name" value="A_thaliana_F-box"/>
</dbReference>
<dbReference type="InterPro" id="IPR001810">
    <property type="entry name" value="F-box_dom"/>
</dbReference>
<dbReference type="SUPFAM" id="SSF81383">
    <property type="entry name" value="F-box domain"/>
    <property type="match status" value="1"/>
</dbReference>
<evidence type="ECO:0000313" key="3">
    <source>
        <dbReference type="Proteomes" id="UP000467841"/>
    </source>
</evidence>
<name>A0A6D2JFM6_9BRAS</name>
<accession>A0A6D2JFM6</accession>
<dbReference type="CDD" id="cd22157">
    <property type="entry name" value="F-box_AtFBW1-like"/>
    <property type="match status" value="1"/>
</dbReference>
<dbReference type="PANTHER" id="PTHR47993:SF37">
    <property type="entry name" value="F-BOX ASSOCIATED UBIQUITINATION EFFECTOR FAMILY PROTEIN"/>
    <property type="match status" value="1"/>
</dbReference>
<gene>
    <name evidence="2" type="ORF">MERR_LOCUS29519</name>
</gene>
<dbReference type="Proteomes" id="UP000467841">
    <property type="component" value="Unassembled WGS sequence"/>
</dbReference>
<feature type="domain" description="F-box" evidence="1">
    <location>
        <begin position="1"/>
        <end position="44"/>
    </location>
</feature>
<dbReference type="Pfam" id="PF07734">
    <property type="entry name" value="FBA_1"/>
    <property type="match status" value="1"/>
</dbReference>
<dbReference type="InterPro" id="IPR017451">
    <property type="entry name" value="F-box-assoc_interact_dom"/>
</dbReference>
<keyword evidence="3" id="KW-1185">Reference proteome</keyword>
<dbReference type="OrthoDB" id="1040253at2759"/>
<proteinExistence type="predicted"/>
<dbReference type="NCBIfam" id="TIGR01640">
    <property type="entry name" value="F_box_assoc_1"/>
    <property type="match status" value="1"/>
</dbReference>
<dbReference type="EMBL" id="CACVBM020001265">
    <property type="protein sequence ID" value="CAA7042284.1"/>
    <property type="molecule type" value="Genomic_DNA"/>
</dbReference>
<dbReference type="InterPro" id="IPR036047">
    <property type="entry name" value="F-box-like_dom_sf"/>
</dbReference>
<sequence>MITKLPVDLAEEILSRVPLKHMRAVKLTCKKWNALSKTLSFRKLHIGKASDTTKEGESQMIVMMDYNLYLMSVVVNDVDPYTQLKGKLTCLDEQVKISQVFHCEGLLLCILKDDITRYVVWNPYCGQTRWIKPRFSYPPRKGHSFNYALGYENKKYCRSHKFLRFIEHYVDGPDKLWCEIYNFDYDLWKNLDANPNWRIESRDKGVSLKGNTYWCVREKNSGFLGKDYIICFDFTRERFGPLLPLPFKYSDNCLVALSSVGEEKLVVFPNRKYEHIEIWITTKIEVGNMSWSRFLTVDVGSYTYIPFTLLFGSDDGYESLIIDEVKKVAFVIDKCFKSNRVDIIGEAGYVRFSQVDLVEPTDIYIKCQPQVYSYVPSPVQI</sequence>
<dbReference type="PROSITE" id="PS50181">
    <property type="entry name" value="FBOX"/>
    <property type="match status" value="1"/>
</dbReference>
<reference evidence="2" key="1">
    <citation type="submission" date="2020-01" db="EMBL/GenBank/DDBJ databases">
        <authorList>
            <person name="Mishra B."/>
        </authorList>
    </citation>
    <scope>NUCLEOTIDE SEQUENCE [LARGE SCALE GENOMIC DNA]</scope>
</reference>
<dbReference type="Gene3D" id="1.20.1280.50">
    <property type="match status" value="1"/>
</dbReference>
<dbReference type="SMART" id="SM00256">
    <property type="entry name" value="FBOX"/>
    <property type="match status" value="1"/>
</dbReference>